<dbReference type="Gene3D" id="3.10.450.50">
    <property type="match status" value="1"/>
</dbReference>
<evidence type="ECO:0000256" key="5">
    <source>
        <dbReference type="ARBA" id="ARBA00023125"/>
    </source>
</evidence>
<dbReference type="GO" id="GO:0016987">
    <property type="term" value="F:sigma factor activity"/>
    <property type="evidence" value="ECO:0007669"/>
    <property type="project" value="UniProtKB-KW"/>
</dbReference>
<dbReference type="GO" id="GO:0006950">
    <property type="term" value="P:response to stress"/>
    <property type="evidence" value="ECO:0007669"/>
    <property type="project" value="UniProtKB-ARBA"/>
</dbReference>
<keyword evidence="4 7" id="KW-0731">Sigma factor</keyword>
<dbReference type="NCBIfam" id="TIGR02937">
    <property type="entry name" value="sigma70-ECF"/>
    <property type="match status" value="1"/>
</dbReference>
<dbReference type="SUPFAM" id="SSF88946">
    <property type="entry name" value="Sigma2 domain of RNA polymerase sigma factors"/>
    <property type="match status" value="1"/>
</dbReference>
<feature type="domain" description="RNA polymerase sigma-70 region 2" evidence="9">
    <location>
        <begin position="25"/>
        <end position="92"/>
    </location>
</feature>
<evidence type="ECO:0000259" key="11">
    <source>
        <dbReference type="Pfam" id="PF12680"/>
    </source>
</evidence>
<proteinExistence type="inferred from homology"/>
<keyword evidence="3 7" id="KW-0805">Transcription regulation</keyword>
<gene>
    <name evidence="12" type="ORF">SAMN05216266_101793</name>
</gene>
<evidence type="ECO:0000313" key="12">
    <source>
        <dbReference type="EMBL" id="SFA84368.1"/>
    </source>
</evidence>
<dbReference type="InterPro" id="IPR007627">
    <property type="entry name" value="RNA_pol_sigma70_r2"/>
</dbReference>
<dbReference type="InterPro" id="IPR036388">
    <property type="entry name" value="WH-like_DNA-bd_sf"/>
</dbReference>
<feature type="domain" description="RNA polymerase sigma factor 70 region 4 type 2" evidence="10">
    <location>
        <begin position="136"/>
        <end position="187"/>
    </location>
</feature>
<evidence type="ECO:0000256" key="7">
    <source>
        <dbReference type="RuleBase" id="RU000716"/>
    </source>
</evidence>
<dbReference type="Pfam" id="PF08281">
    <property type="entry name" value="Sigma70_r4_2"/>
    <property type="match status" value="1"/>
</dbReference>
<dbReference type="InterPro" id="IPR032710">
    <property type="entry name" value="NTF2-like_dom_sf"/>
</dbReference>
<feature type="region of interest" description="Disordered" evidence="8">
    <location>
        <begin position="327"/>
        <end position="350"/>
    </location>
</feature>
<evidence type="ECO:0000259" key="9">
    <source>
        <dbReference type="Pfam" id="PF04542"/>
    </source>
</evidence>
<dbReference type="SUPFAM" id="SSF88659">
    <property type="entry name" value="Sigma3 and sigma4 domains of RNA polymerase sigma factors"/>
    <property type="match status" value="1"/>
</dbReference>
<accession>A0A1I0W7U9</accession>
<dbReference type="InterPro" id="IPR014284">
    <property type="entry name" value="RNA_pol_sigma-70_dom"/>
</dbReference>
<organism evidence="12 13">
    <name type="scientific">Amycolatopsis marina</name>
    <dbReference type="NCBI Taxonomy" id="490629"/>
    <lineage>
        <taxon>Bacteria</taxon>
        <taxon>Bacillati</taxon>
        <taxon>Actinomycetota</taxon>
        <taxon>Actinomycetes</taxon>
        <taxon>Pseudonocardiales</taxon>
        <taxon>Pseudonocardiaceae</taxon>
        <taxon>Amycolatopsis</taxon>
    </lineage>
</organism>
<dbReference type="NCBIfam" id="NF006089">
    <property type="entry name" value="PRK08241.1"/>
    <property type="match status" value="1"/>
</dbReference>
<evidence type="ECO:0000256" key="4">
    <source>
        <dbReference type="ARBA" id="ARBA00023082"/>
    </source>
</evidence>
<dbReference type="InterPro" id="IPR000838">
    <property type="entry name" value="RNA_pol_sigma70_ECF_CS"/>
</dbReference>
<feature type="domain" description="SnoaL-like" evidence="11">
    <location>
        <begin position="206"/>
        <end position="304"/>
    </location>
</feature>
<dbReference type="Pfam" id="PF12680">
    <property type="entry name" value="SnoaL_2"/>
    <property type="match status" value="1"/>
</dbReference>
<dbReference type="Proteomes" id="UP000243799">
    <property type="component" value="Unassembled WGS sequence"/>
</dbReference>
<dbReference type="OrthoDB" id="3806887at2"/>
<dbReference type="PANTHER" id="PTHR43133:SF65">
    <property type="entry name" value="ECF RNA POLYMERASE SIGMA FACTOR SIGG"/>
    <property type="match status" value="1"/>
</dbReference>
<evidence type="ECO:0000256" key="1">
    <source>
        <dbReference type="ARBA" id="ARBA00010641"/>
    </source>
</evidence>
<reference evidence="13" key="1">
    <citation type="submission" date="2016-10" db="EMBL/GenBank/DDBJ databases">
        <authorList>
            <person name="Varghese N."/>
            <person name="Submissions S."/>
        </authorList>
    </citation>
    <scope>NUCLEOTIDE SEQUENCE [LARGE SCALE GENOMIC DNA]</scope>
    <source>
        <strain evidence="13">CGMCC 4.3568</strain>
    </source>
</reference>
<dbReference type="InterPro" id="IPR037401">
    <property type="entry name" value="SnoaL-like"/>
</dbReference>
<sequence>MPEPGLERVLGAARDGDETAFARVVNRYRGELHVHCYRMSGSFDDAEDVLQEALLKAWRARESLPEAEGVRPWLYRVVTNACIDAIRHRARRVPSLNSLGDVTWLQPYPDRLLDQAAPEATEPEAVAVSRETIGLAYLAAIQLLPTKQRAVLILREVLGCSSAETAALLEITVAAVNSALQRARARLRGAPSASPDRPSEDEESLLRRYIEAHERGDAAGLAALLAEDVRVTMPPEPVCYQGRTALEPLLDRAFGPACPGTWLLTPTRANRMPAAACYLRRTGDSRFRAFKLDVLHVEHGEIVETTTFDDRLFPAFGLPASLAGPIRRNGGETTPWSAGSVVHEQGDRRR</sequence>
<dbReference type="Gene3D" id="1.10.10.10">
    <property type="entry name" value="Winged helix-like DNA-binding domain superfamily/Winged helix DNA-binding domain"/>
    <property type="match status" value="1"/>
</dbReference>
<keyword evidence="13" id="KW-1185">Reference proteome</keyword>
<dbReference type="SUPFAM" id="SSF54427">
    <property type="entry name" value="NTF2-like"/>
    <property type="match status" value="1"/>
</dbReference>
<name>A0A1I0W7U9_9PSEU</name>
<protein>
    <recommendedName>
        <fullName evidence="7">RNA polymerase sigma factor</fullName>
    </recommendedName>
</protein>
<dbReference type="PANTHER" id="PTHR43133">
    <property type="entry name" value="RNA POLYMERASE ECF-TYPE SIGMA FACTO"/>
    <property type="match status" value="1"/>
</dbReference>
<evidence type="ECO:0000259" key="10">
    <source>
        <dbReference type="Pfam" id="PF08281"/>
    </source>
</evidence>
<dbReference type="Gene3D" id="1.10.1740.10">
    <property type="match status" value="1"/>
</dbReference>
<dbReference type="Pfam" id="PF04542">
    <property type="entry name" value="Sigma70_r2"/>
    <property type="match status" value="1"/>
</dbReference>
<dbReference type="InterPro" id="IPR014305">
    <property type="entry name" value="RNA_pol_sigma-G_actinobac"/>
</dbReference>
<evidence type="ECO:0000256" key="8">
    <source>
        <dbReference type="SAM" id="MobiDB-lite"/>
    </source>
</evidence>
<dbReference type="GO" id="GO:0006352">
    <property type="term" value="P:DNA-templated transcription initiation"/>
    <property type="evidence" value="ECO:0007669"/>
    <property type="project" value="InterPro"/>
</dbReference>
<dbReference type="STRING" id="490629.SAMN05216266_101793"/>
<keyword evidence="6 7" id="KW-0804">Transcription</keyword>
<dbReference type="InterPro" id="IPR039425">
    <property type="entry name" value="RNA_pol_sigma-70-like"/>
</dbReference>
<keyword evidence="5 7" id="KW-0238">DNA-binding</keyword>
<dbReference type="CDD" id="cd06171">
    <property type="entry name" value="Sigma70_r4"/>
    <property type="match status" value="1"/>
</dbReference>
<dbReference type="AlphaFoldDB" id="A0A1I0W7U9"/>
<evidence type="ECO:0000256" key="2">
    <source>
        <dbReference type="ARBA" id="ARBA00011344"/>
    </source>
</evidence>
<dbReference type="RefSeq" id="WP_091669358.1">
    <property type="nucleotide sequence ID" value="NZ_FOKG01000001.1"/>
</dbReference>
<evidence type="ECO:0000256" key="3">
    <source>
        <dbReference type="ARBA" id="ARBA00023015"/>
    </source>
</evidence>
<dbReference type="NCBIfam" id="TIGR02960">
    <property type="entry name" value="SigX5"/>
    <property type="match status" value="1"/>
</dbReference>
<dbReference type="InterPro" id="IPR013249">
    <property type="entry name" value="RNA_pol_sigma70_r4_t2"/>
</dbReference>
<evidence type="ECO:0000313" key="13">
    <source>
        <dbReference type="Proteomes" id="UP000243799"/>
    </source>
</evidence>
<evidence type="ECO:0000256" key="6">
    <source>
        <dbReference type="ARBA" id="ARBA00023163"/>
    </source>
</evidence>
<dbReference type="GO" id="GO:0003677">
    <property type="term" value="F:DNA binding"/>
    <property type="evidence" value="ECO:0007669"/>
    <property type="project" value="UniProtKB-KW"/>
</dbReference>
<dbReference type="PROSITE" id="PS01063">
    <property type="entry name" value="SIGMA70_ECF"/>
    <property type="match status" value="1"/>
</dbReference>
<dbReference type="EMBL" id="FOKG01000001">
    <property type="protein sequence ID" value="SFA84368.1"/>
    <property type="molecule type" value="Genomic_DNA"/>
</dbReference>
<comment type="similarity">
    <text evidence="1 7">Belongs to the sigma-70 factor family. ECF subfamily.</text>
</comment>
<comment type="subunit">
    <text evidence="2">Interacts transiently with the RNA polymerase catalytic core formed by RpoA, RpoB, RpoC and RpoZ (2 alpha, 1 beta, 1 beta' and 1 omega subunit) to form the RNA polymerase holoenzyme that can initiate transcription.</text>
</comment>
<dbReference type="InterPro" id="IPR013325">
    <property type="entry name" value="RNA_pol_sigma_r2"/>
</dbReference>
<dbReference type="InterPro" id="IPR013324">
    <property type="entry name" value="RNA_pol_sigma_r3/r4-like"/>
</dbReference>